<comment type="subcellular location">
    <subcellularLocation>
        <location evidence="8">Plastid</location>
        <location evidence="8">Chloroplast</location>
    </subcellularLocation>
</comment>
<dbReference type="GO" id="GO:0003899">
    <property type="term" value="F:DNA-directed RNA polymerase activity"/>
    <property type="evidence" value="ECO:0007669"/>
    <property type="project" value="UniProtKB-UniRule"/>
</dbReference>
<dbReference type="SUPFAM" id="SSF47789">
    <property type="entry name" value="C-terminal domain of RNA polymerase alpha subunit"/>
    <property type="match status" value="1"/>
</dbReference>
<dbReference type="GO" id="GO:0006351">
    <property type="term" value="P:DNA-templated transcription"/>
    <property type="evidence" value="ECO:0007669"/>
    <property type="project" value="UniProtKB-UniRule"/>
</dbReference>
<keyword evidence="4 8" id="KW-0808">Transferase</keyword>
<keyword evidence="10" id="KW-0934">Plastid</keyword>
<dbReference type="GO" id="GO:0046983">
    <property type="term" value="F:protein dimerization activity"/>
    <property type="evidence" value="ECO:0007669"/>
    <property type="project" value="InterPro"/>
</dbReference>
<dbReference type="SUPFAM" id="SSF56553">
    <property type="entry name" value="Insert subdomain of RNA polymerase alpha subunit"/>
    <property type="match status" value="1"/>
</dbReference>
<dbReference type="GO" id="GO:0000428">
    <property type="term" value="C:DNA-directed RNA polymerase complex"/>
    <property type="evidence" value="ECO:0007669"/>
    <property type="project" value="UniProtKB-KW"/>
</dbReference>
<keyword evidence="6 8" id="KW-0804">Transcription</keyword>
<evidence type="ECO:0000256" key="8">
    <source>
        <dbReference type="HAMAP-Rule" id="MF_00059"/>
    </source>
</evidence>
<dbReference type="AlphaFoldDB" id="A0A1B0PUN5"/>
<feature type="region of interest" description="Alpha C-terminal domain (alpha-CTD)" evidence="8">
    <location>
        <begin position="264"/>
        <end position="341"/>
    </location>
</feature>
<comment type="function">
    <text evidence="1 8">DNA-dependent RNA polymerase catalyzes the transcription of DNA into RNA using the four ribonucleoside triphosphates as substrates.</text>
</comment>
<dbReference type="SMART" id="SM00662">
    <property type="entry name" value="RPOLD"/>
    <property type="match status" value="1"/>
</dbReference>
<feature type="domain" description="DNA-directed RNA polymerase RpoA/D/Rpb3-type" evidence="9">
    <location>
        <begin position="29"/>
        <end position="232"/>
    </location>
</feature>
<protein>
    <recommendedName>
        <fullName evidence="8">DNA-directed RNA polymerase subunit alpha</fullName>
        <shortName evidence="8">PEP</shortName>
        <ecNumber evidence="8">2.7.7.6</ecNumber>
    </recommendedName>
    <alternativeName>
        <fullName evidence="8">Plastid-encoded RNA polymerase subunit alpha</fullName>
        <shortName evidence="8">RNA polymerase subunit alpha</shortName>
    </alternativeName>
</protein>
<dbReference type="SUPFAM" id="SSF55257">
    <property type="entry name" value="RBP11-like subunits of RNA polymerase"/>
    <property type="match status" value="1"/>
</dbReference>
<dbReference type="InterPro" id="IPR011260">
    <property type="entry name" value="RNAP_asu_C"/>
</dbReference>
<keyword evidence="3 8" id="KW-0240">DNA-directed RNA polymerase</keyword>
<dbReference type="Pfam" id="PF03118">
    <property type="entry name" value="RNA_pol_A_CTD"/>
    <property type="match status" value="1"/>
</dbReference>
<dbReference type="GO" id="GO:0009507">
    <property type="term" value="C:chloroplast"/>
    <property type="evidence" value="ECO:0007669"/>
    <property type="project" value="UniProtKB-SubCell"/>
</dbReference>
<dbReference type="Gene3D" id="3.30.1360.10">
    <property type="entry name" value="RNA polymerase, RBP11-like subunit"/>
    <property type="match status" value="1"/>
</dbReference>
<evidence type="ECO:0000259" key="9">
    <source>
        <dbReference type="SMART" id="SM00662"/>
    </source>
</evidence>
<feature type="region of interest" description="Alpha N-terminal domain (alpha-NTD)" evidence="8">
    <location>
        <begin position="1"/>
        <end position="243"/>
    </location>
</feature>
<dbReference type="Gene3D" id="2.170.120.12">
    <property type="entry name" value="DNA-directed RNA polymerase, insert domain"/>
    <property type="match status" value="1"/>
</dbReference>
<comment type="subunit">
    <text evidence="8">In plastids the minimal PEP RNA polymerase catalytic core is composed of four subunits: alpha, beta, beta', and beta''. When a (nuclear-encoded) sigma factor is associated with the core the holoenzyme is formed, which can initiate transcription.</text>
</comment>
<dbReference type="Pfam" id="PF01000">
    <property type="entry name" value="RNA_pol_A_bac"/>
    <property type="match status" value="1"/>
</dbReference>
<dbReference type="InterPro" id="IPR011263">
    <property type="entry name" value="DNA-dir_RNA_pol_RpoA/D/Rpb3"/>
</dbReference>
<dbReference type="Gene3D" id="1.10.150.20">
    <property type="entry name" value="5' to 3' exonuclease, C-terminal subdomain"/>
    <property type="match status" value="1"/>
</dbReference>
<reference evidence="10" key="1">
    <citation type="submission" date="2016-11" db="EMBL/GenBank/DDBJ databases">
        <title>The chloroplast genome sequences of Ophioglossaceae.</title>
        <authorList>
            <person name="Kim H.T."/>
            <person name="Kim K.-J."/>
        </authorList>
    </citation>
    <scope>NUCLEOTIDE SEQUENCE</scope>
</reference>
<dbReference type="Pfam" id="PF01193">
    <property type="entry name" value="RNA_pol_L"/>
    <property type="match status" value="1"/>
</dbReference>
<gene>
    <name evidence="8 10" type="primary">rpoA</name>
</gene>
<dbReference type="HAMAP" id="MF_00059">
    <property type="entry name" value="RNApol_bact_RpoA"/>
    <property type="match status" value="1"/>
</dbReference>
<comment type="domain">
    <text evidence="8">The N-terminal domain is essential for RNAP assembly and basal transcription, whereas the C-terminal domain is involved in interaction with transcriptional regulators and with upstream promoter elements.</text>
</comment>
<evidence type="ECO:0000256" key="6">
    <source>
        <dbReference type="ARBA" id="ARBA00023163"/>
    </source>
</evidence>
<name>A0A1B0PUN5_HELZY</name>
<dbReference type="CDD" id="cd06928">
    <property type="entry name" value="RNAP_alpha_NTD"/>
    <property type="match status" value="1"/>
</dbReference>
<dbReference type="InterPro" id="IPR036603">
    <property type="entry name" value="RBP11-like"/>
</dbReference>
<evidence type="ECO:0000256" key="5">
    <source>
        <dbReference type="ARBA" id="ARBA00022695"/>
    </source>
</evidence>
<keyword evidence="5 8" id="KW-0548">Nucleotidyltransferase</keyword>
<dbReference type="InterPro" id="IPR036643">
    <property type="entry name" value="RNApol_insert_sf"/>
</dbReference>
<dbReference type="NCBIfam" id="TIGR02027">
    <property type="entry name" value="rpoA"/>
    <property type="match status" value="1"/>
</dbReference>
<dbReference type="GO" id="GO:0003677">
    <property type="term" value="F:DNA binding"/>
    <property type="evidence" value="ECO:0007669"/>
    <property type="project" value="UniProtKB-UniRule"/>
</dbReference>
<dbReference type="EMBL" id="KM817788">
    <property type="protein sequence ID" value="AJB98493.1"/>
    <property type="molecule type" value="Genomic_DNA"/>
</dbReference>
<proteinExistence type="inferred from homology"/>
<evidence type="ECO:0000313" key="10">
    <source>
        <dbReference type="EMBL" id="AJB98493.1"/>
    </source>
</evidence>
<evidence type="ECO:0000256" key="2">
    <source>
        <dbReference type="ARBA" id="ARBA00007123"/>
    </source>
</evidence>
<dbReference type="EC" id="2.7.7.6" evidence="8"/>
<evidence type="ECO:0000256" key="3">
    <source>
        <dbReference type="ARBA" id="ARBA00022478"/>
    </source>
</evidence>
<geneLocation type="chloroplast" evidence="10"/>
<sequence length="341" mass="38549">MIQDEIPVPARILQWRCIESKVESKRLHYGRFAASPFRKGQANTVGVAMRRALPGEVEGAGITYAKFKNVIHEYSTLIGVRESIHDILINSEEIVFRSDSYETQTAYISVTGPRNVTAEDTLLPDPVRVIDASQHTATVTKATPSDIESRIGKDRGYRMQNSRESKNGEFFVDAVFTPVRNANYSVHSFEDDNEVREILFIEIWTNGGLTPKEALYEASRNLIDLFIPFLHMEGKELIDGTDDEYESNGKDFPSTPISVNIGEMAKKLTYRHTSIDQLELPARAYNCLKEVNVHTVSDPLNYSQDDLGKIKNLGKKSVEQIVKALKEHFAIQLPREKFPIN</sequence>
<evidence type="ECO:0000256" key="1">
    <source>
        <dbReference type="ARBA" id="ARBA00004026"/>
    </source>
</evidence>
<evidence type="ECO:0000256" key="7">
    <source>
        <dbReference type="ARBA" id="ARBA00048552"/>
    </source>
</evidence>
<accession>A0A1B0PUN5</accession>
<evidence type="ECO:0000256" key="4">
    <source>
        <dbReference type="ARBA" id="ARBA00022679"/>
    </source>
</evidence>
<dbReference type="InterPro" id="IPR011262">
    <property type="entry name" value="DNA-dir_RNA_pol_insert"/>
</dbReference>
<keyword evidence="10" id="KW-0150">Chloroplast</keyword>
<comment type="catalytic activity">
    <reaction evidence="7 8">
        <text>RNA(n) + a ribonucleoside 5'-triphosphate = RNA(n+1) + diphosphate</text>
        <dbReference type="Rhea" id="RHEA:21248"/>
        <dbReference type="Rhea" id="RHEA-COMP:14527"/>
        <dbReference type="Rhea" id="RHEA-COMP:17342"/>
        <dbReference type="ChEBI" id="CHEBI:33019"/>
        <dbReference type="ChEBI" id="CHEBI:61557"/>
        <dbReference type="ChEBI" id="CHEBI:140395"/>
        <dbReference type="EC" id="2.7.7.6"/>
    </reaction>
</comment>
<comment type="similarity">
    <text evidence="2 8">Belongs to the RNA polymerase alpha chain family.</text>
</comment>
<dbReference type="InterPro" id="IPR011773">
    <property type="entry name" value="DNA-dir_RpoA"/>
</dbReference>
<organism evidence="10">
    <name type="scientific">Helminthostachys zeylanica</name>
    <name type="common">Flowering fern</name>
    <name type="synonym">Osmunda zeylanica</name>
    <dbReference type="NCBI Taxonomy" id="41913"/>
    <lineage>
        <taxon>Eukaryota</taxon>
        <taxon>Viridiplantae</taxon>
        <taxon>Streptophyta</taxon>
        <taxon>Embryophyta</taxon>
        <taxon>Tracheophyta</taxon>
        <taxon>Polypodiopsida</taxon>
        <taxon>Ophioglossidae</taxon>
        <taxon>Ophioglossales</taxon>
        <taxon>Ophioglossaceae</taxon>
        <taxon>Helminthostachyoideae</taxon>
        <taxon>Helminthostachys</taxon>
    </lineage>
</organism>